<feature type="domain" description="Amidohydrolase 3" evidence="1">
    <location>
        <begin position="165"/>
        <end position="389"/>
    </location>
</feature>
<dbReference type="Pfam" id="PF07969">
    <property type="entry name" value="Amidohydro_3"/>
    <property type="match status" value="1"/>
</dbReference>
<comment type="caution">
    <text evidence="2">The sequence shown here is derived from an EMBL/GenBank/DDBJ whole genome shotgun (WGS) entry which is preliminary data.</text>
</comment>
<gene>
    <name evidence="2" type="ORF">GCM10023351_29670</name>
</gene>
<proteinExistence type="predicted"/>
<sequence length="408" mass="42761">MDTTTPSALRGATLADGRIVDVDLADGNVAAVRAAAPDPVGADELDLRGHLLLGAAADPHAHLDKALSWDAIRPPSGDLRTAIAAWRAYVAVIDSAEIEQRALRAVEEYLANGTTAIRTHADVPAEGDPVRAVAALSRVRDRFAGRVDIEIVALAGPDTSDDRVRAALDAGADLVGGAPHLADDELADLHRLLDIAEERGVGVDLHVDEDLHRGATLGAYAARTREWTVVRSAGHCVRLSTMPRQRFDDVAAAVAEAGIGVIANPMTNLWLQGWDDPVGMPRGIAPLDRLREAGVRTAAGGDNVRDPFNPLGRADAFETAMLLVVAGHLAIDEAWLAVSAGARAVLGRPAAAPVRGAEASLLAVRAATLPEAIATAPADRIVLSHGRVVARTTTTRWVDTARGKELIA</sequence>
<evidence type="ECO:0000259" key="1">
    <source>
        <dbReference type="Pfam" id="PF07969"/>
    </source>
</evidence>
<reference evidence="3" key="1">
    <citation type="journal article" date="2019" name="Int. J. Syst. Evol. Microbiol.">
        <title>The Global Catalogue of Microorganisms (GCM) 10K type strain sequencing project: providing services to taxonomists for standard genome sequencing and annotation.</title>
        <authorList>
            <consortium name="The Broad Institute Genomics Platform"/>
            <consortium name="The Broad Institute Genome Sequencing Center for Infectious Disease"/>
            <person name="Wu L."/>
            <person name="Ma J."/>
        </authorList>
    </citation>
    <scope>NUCLEOTIDE SEQUENCE [LARGE SCALE GENOMIC DNA]</scope>
    <source>
        <strain evidence="3">JCM 18537</strain>
    </source>
</reference>
<accession>A0ABP9AKB9</accession>
<dbReference type="PANTHER" id="PTHR32027:SF9">
    <property type="entry name" value="BLL3847 PROTEIN"/>
    <property type="match status" value="1"/>
</dbReference>
<dbReference type="EMBL" id="BAABKO010000005">
    <property type="protein sequence ID" value="GAA4782407.1"/>
    <property type="molecule type" value="Genomic_DNA"/>
</dbReference>
<dbReference type="InterPro" id="IPR052349">
    <property type="entry name" value="Metallo-hydrolase_Enzymes"/>
</dbReference>
<organism evidence="2 3">
    <name type="scientific">Microbacterium gilvum</name>
    <dbReference type="NCBI Taxonomy" id="1336204"/>
    <lineage>
        <taxon>Bacteria</taxon>
        <taxon>Bacillati</taxon>
        <taxon>Actinomycetota</taxon>
        <taxon>Actinomycetes</taxon>
        <taxon>Micrococcales</taxon>
        <taxon>Microbacteriaceae</taxon>
        <taxon>Microbacterium</taxon>
    </lineage>
</organism>
<dbReference type="Proteomes" id="UP001501645">
    <property type="component" value="Unassembled WGS sequence"/>
</dbReference>
<dbReference type="InterPro" id="IPR013108">
    <property type="entry name" value="Amidohydro_3"/>
</dbReference>
<dbReference type="InterPro" id="IPR011059">
    <property type="entry name" value="Metal-dep_hydrolase_composite"/>
</dbReference>
<dbReference type="Gene3D" id="2.30.40.10">
    <property type="entry name" value="Urease, subunit C, domain 1"/>
    <property type="match status" value="1"/>
</dbReference>
<dbReference type="Gene3D" id="3.20.20.140">
    <property type="entry name" value="Metal-dependent hydrolases"/>
    <property type="match status" value="1"/>
</dbReference>
<dbReference type="RefSeq" id="WP_345440813.1">
    <property type="nucleotide sequence ID" value="NZ_BAABKO010000005.1"/>
</dbReference>
<evidence type="ECO:0000313" key="3">
    <source>
        <dbReference type="Proteomes" id="UP001501645"/>
    </source>
</evidence>
<name>A0ABP9AKB9_9MICO</name>
<protein>
    <submittedName>
        <fullName evidence="2">Amidohydrolase family protein</fullName>
    </submittedName>
</protein>
<evidence type="ECO:0000313" key="2">
    <source>
        <dbReference type="EMBL" id="GAA4782407.1"/>
    </source>
</evidence>
<keyword evidence="3" id="KW-1185">Reference proteome</keyword>
<dbReference type="SUPFAM" id="SSF51556">
    <property type="entry name" value="Metallo-dependent hydrolases"/>
    <property type="match status" value="1"/>
</dbReference>
<dbReference type="PANTHER" id="PTHR32027">
    <property type="entry name" value="CYTOSINE DEAMINASE"/>
    <property type="match status" value="1"/>
</dbReference>
<dbReference type="InterPro" id="IPR032466">
    <property type="entry name" value="Metal_Hydrolase"/>
</dbReference>